<gene>
    <name evidence="2" type="ORF">A3F27_03550</name>
</gene>
<evidence type="ECO:0000256" key="1">
    <source>
        <dbReference type="SAM" id="MobiDB-lite"/>
    </source>
</evidence>
<feature type="region of interest" description="Disordered" evidence="1">
    <location>
        <begin position="116"/>
        <end position="141"/>
    </location>
</feature>
<proteinExistence type="predicted"/>
<accession>A0A1F6E9T7</accession>
<evidence type="ECO:0000313" key="3">
    <source>
        <dbReference type="Proteomes" id="UP000176689"/>
    </source>
</evidence>
<organism evidence="2 3">
    <name type="scientific">Candidatus Kaiserbacteria bacterium RIFCSPHIGHO2_12_FULL_53_13</name>
    <dbReference type="NCBI Taxonomy" id="1798502"/>
    <lineage>
        <taxon>Bacteria</taxon>
        <taxon>Candidatus Kaiseribacteriota</taxon>
    </lineage>
</organism>
<dbReference type="EMBL" id="MFLP01000023">
    <property type="protein sequence ID" value="OGG70464.1"/>
    <property type="molecule type" value="Genomic_DNA"/>
</dbReference>
<feature type="compositionally biased region" description="Polar residues" evidence="1">
    <location>
        <begin position="124"/>
        <end position="134"/>
    </location>
</feature>
<protein>
    <submittedName>
        <fullName evidence="2">Uncharacterized protein</fullName>
    </submittedName>
</protein>
<name>A0A1F6E9T7_9BACT</name>
<sequence length="141" mass="15985">MIFATVIFLLSLLGIAALFLVKYWEEKNQRVLALNIRERVDEHAHELKELLAASKVELAKLPLEAAHIAHVLIHALALQAARLARMAEIQAHRLADFVSHKHHFKRREPRSEFLKKMSEHSLRSRNGSNGTGDSVKNDNGL</sequence>
<evidence type="ECO:0000313" key="2">
    <source>
        <dbReference type="EMBL" id="OGG70464.1"/>
    </source>
</evidence>
<reference evidence="2 3" key="1">
    <citation type="journal article" date="2016" name="Nat. Commun.">
        <title>Thousands of microbial genomes shed light on interconnected biogeochemical processes in an aquifer system.</title>
        <authorList>
            <person name="Anantharaman K."/>
            <person name="Brown C.T."/>
            <person name="Hug L.A."/>
            <person name="Sharon I."/>
            <person name="Castelle C.J."/>
            <person name="Probst A.J."/>
            <person name="Thomas B.C."/>
            <person name="Singh A."/>
            <person name="Wilkins M.J."/>
            <person name="Karaoz U."/>
            <person name="Brodie E.L."/>
            <person name="Williams K.H."/>
            <person name="Hubbard S.S."/>
            <person name="Banfield J.F."/>
        </authorList>
    </citation>
    <scope>NUCLEOTIDE SEQUENCE [LARGE SCALE GENOMIC DNA]</scope>
</reference>
<dbReference type="Proteomes" id="UP000176689">
    <property type="component" value="Unassembled WGS sequence"/>
</dbReference>
<comment type="caution">
    <text evidence="2">The sequence shown here is derived from an EMBL/GenBank/DDBJ whole genome shotgun (WGS) entry which is preliminary data.</text>
</comment>
<dbReference type="AlphaFoldDB" id="A0A1F6E9T7"/>